<dbReference type="Proteomes" id="UP000691718">
    <property type="component" value="Unassembled WGS sequence"/>
</dbReference>
<accession>A0A8S3W257</accession>
<proteinExistence type="predicted"/>
<evidence type="ECO:0000313" key="2">
    <source>
        <dbReference type="EMBL" id="CAG4936511.1"/>
    </source>
</evidence>
<dbReference type="OrthoDB" id="6885216at2759"/>
<evidence type="ECO:0000256" key="1">
    <source>
        <dbReference type="SAM" id="MobiDB-lite"/>
    </source>
</evidence>
<feature type="region of interest" description="Disordered" evidence="1">
    <location>
        <begin position="206"/>
        <end position="225"/>
    </location>
</feature>
<dbReference type="EMBL" id="CAJQZP010000080">
    <property type="protein sequence ID" value="CAG4936511.1"/>
    <property type="molecule type" value="Genomic_DNA"/>
</dbReference>
<organism evidence="2 3">
    <name type="scientific">Parnassius apollo</name>
    <name type="common">Apollo butterfly</name>
    <name type="synonym">Papilio apollo</name>
    <dbReference type="NCBI Taxonomy" id="110799"/>
    <lineage>
        <taxon>Eukaryota</taxon>
        <taxon>Metazoa</taxon>
        <taxon>Ecdysozoa</taxon>
        <taxon>Arthropoda</taxon>
        <taxon>Hexapoda</taxon>
        <taxon>Insecta</taxon>
        <taxon>Pterygota</taxon>
        <taxon>Neoptera</taxon>
        <taxon>Endopterygota</taxon>
        <taxon>Lepidoptera</taxon>
        <taxon>Glossata</taxon>
        <taxon>Ditrysia</taxon>
        <taxon>Papilionoidea</taxon>
        <taxon>Papilionidae</taxon>
        <taxon>Parnassiinae</taxon>
        <taxon>Parnassini</taxon>
        <taxon>Parnassius</taxon>
        <taxon>Parnassius</taxon>
    </lineage>
</organism>
<keyword evidence="3" id="KW-1185">Reference proteome</keyword>
<name>A0A8S3W257_PARAO</name>
<sequence length="269" mass="31607">MPIYKWLENSWQRDVTLPVMKPWLILSNKKALEKKNMKLYHVGQTITDQKKQLTNYGFDNFEEWISSEGLSMTYEKFRVMDWDDALNEQLFEHFSTVILELKKRRHEQDEMDESEYLSSRNMKATSMSSMTVLTVDPHVDASISRDYEITPQKQKTMDIVHTGIKAKKTLFPKEKLQSRKRKVFSSEEEEENGVIPHSFKQYMEKKQATITHSQTSVEDESEPVVDIQPPKMKKNKTEVRPLLGGFVPQVQHQGVCWRNQQTFYVPGPQ</sequence>
<gene>
    <name evidence="2" type="ORF">PAPOLLO_LOCUS1212</name>
</gene>
<protein>
    <submittedName>
        <fullName evidence="2">(apollo) hypothetical protein</fullName>
    </submittedName>
</protein>
<comment type="caution">
    <text evidence="2">The sequence shown here is derived from an EMBL/GenBank/DDBJ whole genome shotgun (WGS) entry which is preliminary data.</text>
</comment>
<evidence type="ECO:0000313" key="3">
    <source>
        <dbReference type="Proteomes" id="UP000691718"/>
    </source>
</evidence>
<reference evidence="2" key="1">
    <citation type="submission" date="2021-04" db="EMBL/GenBank/DDBJ databases">
        <authorList>
            <person name="Tunstrom K."/>
        </authorList>
    </citation>
    <scope>NUCLEOTIDE SEQUENCE</scope>
</reference>
<dbReference type="AlphaFoldDB" id="A0A8S3W257"/>